<sequence length="897" mass="100024">MTIFGKVSLQSLRARLNKVFPNEDNMELQCAAKSKLLCLGSVMGKSSNFGPGKPSWGGKGVLWVRSTEQFGMQACYACFGQFGRQGIELLLKVLQGWRVCKDEQEKLWILGPLCMFWSIWKARNRIAFKDGVLSLQRLKASFVFHFGLGAGKLSCFSSKGYWELLGATQDYSSSTSPPYVCMWDIPSIEKMVLASEDDQDALTTDPDELIDSEDSEGISGDEEDIFRNLLSRAGFHLTYGDNPAQPQVTLREKLLMDAGAIAGFLTGLRVYLDDPAKVKRLLLPTKLSGSNDGKKVTKTDESSPSLMNLLMGVKVLQQAIIDLLLDIMVECCQPSEGNSNDDSSDENSKLSPGGSGAVSPLESDRENGATESAEFPVYERLDSGVYESTNVSAVQSSDMNGTVVPEKAVPGQPISPPETSAGGSIENASLRSKTKWPEQSEELLGLIVNSLRALDGAVPQGCPEPRRRPQSAQKIALVLDKAPKHLQPDLVALVPKLVEHSEHPLAACALLDRLQKPDAEPALRIPVFGALSQLECGSEVWERILFQSFELLSDSNDEPLAATINFIFKAASQCQHLPEAVRSIRVKLKHLDIYLLIEMLSIPCLAVEASQTFERAVARGAFVAQSVAMVLESRLAQRLNFNSRFVAESFQHTDVVVEGETNEQLRAQRDDFSSVLGLAETLALSRDPRVKGFVKVLYTILFKWYADESYRGRMVKRLVDRATSTTDSSREIDLELEILVILVCEEQEIVRPVLSMMREVAELANVDRAALWHQLCTSEDEIIRMREERKAEISNLVKEKAIISQRLSESEATSNRLKSEMRAEADRFAREKKELSEQIQEVESQLEWLRSERDEEITKLTSEKKVLQDRLHDAEAQLSQLKSRKRDELKVIKYDFF</sequence>
<name>A0A438FZ69_VITVI</name>
<feature type="coiled-coil region" evidence="1">
    <location>
        <begin position="818"/>
        <end position="891"/>
    </location>
</feature>
<proteinExistence type="predicted"/>
<dbReference type="Proteomes" id="UP000288805">
    <property type="component" value="Unassembled WGS sequence"/>
</dbReference>
<organism evidence="3 4">
    <name type="scientific">Vitis vinifera</name>
    <name type="common">Grape</name>
    <dbReference type="NCBI Taxonomy" id="29760"/>
    <lineage>
        <taxon>Eukaryota</taxon>
        <taxon>Viridiplantae</taxon>
        <taxon>Streptophyta</taxon>
        <taxon>Embryophyta</taxon>
        <taxon>Tracheophyta</taxon>
        <taxon>Spermatophyta</taxon>
        <taxon>Magnoliopsida</taxon>
        <taxon>eudicotyledons</taxon>
        <taxon>Gunneridae</taxon>
        <taxon>Pentapetalae</taxon>
        <taxon>rosids</taxon>
        <taxon>Vitales</taxon>
        <taxon>Vitaceae</taxon>
        <taxon>Viteae</taxon>
        <taxon>Vitis</taxon>
    </lineage>
</organism>
<evidence type="ECO:0000313" key="4">
    <source>
        <dbReference type="Proteomes" id="UP000288805"/>
    </source>
</evidence>
<keyword evidence="1" id="KW-0175">Coiled coil</keyword>
<protein>
    <submittedName>
        <fullName evidence="3">Uncharacterized protein</fullName>
    </submittedName>
</protein>
<evidence type="ECO:0000256" key="1">
    <source>
        <dbReference type="SAM" id="Coils"/>
    </source>
</evidence>
<evidence type="ECO:0000313" key="3">
    <source>
        <dbReference type="EMBL" id="RVW65257.1"/>
    </source>
</evidence>
<accession>A0A438FZ69</accession>
<feature type="region of interest" description="Disordered" evidence="2">
    <location>
        <begin position="335"/>
        <end position="376"/>
    </location>
</feature>
<dbReference type="PANTHER" id="PTHR47242">
    <property type="entry name" value="TRAF-LIKE FAMILY PROTEIN"/>
    <property type="match status" value="1"/>
</dbReference>
<reference evidence="3 4" key="1">
    <citation type="journal article" date="2018" name="PLoS Genet.">
        <title>Population sequencing reveals clonal diversity and ancestral inbreeding in the grapevine cultivar Chardonnay.</title>
        <authorList>
            <person name="Roach M.J."/>
            <person name="Johnson D.L."/>
            <person name="Bohlmann J."/>
            <person name="van Vuuren H.J."/>
            <person name="Jones S.J."/>
            <person name="Pretorius I.S."/>
            <person name="Schmidt S.A."/>
            <person name="Borneman A.R."/>
        </authorList>
    </citation>
    <scope>NUCLEOTIDE SEQUENCE [LARGE SCALE GENOMIC DNA]</scope>
    <source>
        <strain evidence="4">cv. Chardonnay</strain>
        <tissue evidence="3">Leaf</tissue>
    </source>
</reference>
<feature type="region of interest" description="Disordered" evidence="2">
    <location>
        <begin position="394"/>
        <end position="425"/>
    </location>
</feature>
<evidence type="ECO:0000256" key="2">
    <source>
        <dbReference type="SAM" id="MobiDB-lite"/>
    </source>
</evidence>
<dbReference type="AlphaFoldDB" id="A0A438FZ69"/>
<dbReference type="PANTHER" id="PTHR47242:SF1">
    <property type="entry name" value="TRAF-LIKE FAMILY PROTEIN"/>
    <property type="match status" value="1"/>
</dbReference>
<gene>
    <name evidence="3" type="ORF">CK203_049604</name>
</gene>
<comment type="caution">
    <text evidence="3">The sequence shown here is derived from an EMBL/GenBank/DDBJ whole genome shotgun (WGS) entry which is preliminary data.</text>
</comment>
<dbReference type="EMBL" id="QGNW01000690">
    <property type="protein sequence ID" value="RVW65257.1"/>
    <property type="molecule type" value="Genomic_DNA"/>
</dbReference>